<feature type="compositionally biased region" description="Basic and acidic residues" evidence="1">
    <location>
        <begin position="202"/>
        <end position="211"/>
    </location>
</feature>
<proteinExistence type="predicted"/>
<organism evidence="2 3">
    <name type="scientific">Ceraceosorus bombacis</name>
    <dbReference type="NCBI Taxonomy" id="401625"/>
    <lineage>
        <taxon>Eukaryota</taxon>
        <taxon>Fungi</taxon>
        <taxon>Dikarya</taxon>
        <taxon>Basidiomycota</taxon>
        <taxon>Ustilaginomycotina</taxon>
        <taxon>Exobasidiomycetes</taxon>
        <taxon>Ceraceosorales</taxon>
        <taxon>Ceraceosoraceae</taxon>
        <taxon>Ceraceosorus</taxon>
    </lineage>
</organism>
<feature type="compositionally biased region" description="Low complexity" evidence="1">
    <location>
        <begin position="670"/>
        <end position="680"/>
    </location>
</feature>
<evidence type="ECO:0000256" key="1">
    <source>
        <dbReference type="SAM" id="MobiDB-lite"/>
    </source>
</evidence>
<evidence type="ECO:0000313" key="2">
    <source>
        <dbReference type="EMBL" id="CEH18411.1"/>
    </source>
</evidence>
<keyword evidence="3" id="KW-1185">Reference proteome</keyword>
<evidence type="ECO:0000313" key="3">
    <source>
        <dbReference type="Proteomes" id="UP000054845"/>
    </source>
</evidence>
<dbReference type="OrthoDB" id="10428703at2759"/>
<feature type="region of interest" description="Disordered" evidence="1">
    <location>
        <begin position="734"/>
        <end position="756"/>
    </location>
</feature>
<feature type="compositionally biased region" description="Low complexity" evidence="1">
    <location>
        <begin position="643"/>
        <end position="655"/>
    </location>
</feature>
<feature type="compositionally biased region" description="Polar residues" evidence="1">
    <location>
        <begin position="493"/>
        <end position="502"/>
    </location>
</feature>
<reference evidence="2 3" key="1">
    <citation type="submission" date="2014-09" db="EMBL/GenBank/DDBJ databases">
        <authorList>
            <person name="Magalhaes I.L.F."/>
            <person name="Oliveira U."/>
            <person name="Santos F.R."/>
            <person name="Vidigal T.H.D.A."/>
            <person name="Brescovit A.D."/>
            <person name="Santos A.J."/>
        </authorList>
    </citation>
    <scope>NUCLEOTIDE SEQUENCE [LARGE SCALE GENOMIC DNA]</scope>
</reference>
<dbReference type="Proteomes" id="UP000054845">
    <property type="component" value="Unassembled WGS sequence"/>
</dbReference>
<name>A0A0P1BR71_9BASI</name>
<feature type="compositionally biased region" description="Polar residues" evidence="1">
    <location>
        <begin position="632"/>
        <end position="642"/>
    </location>
</feature>
<feature type="region of interest" description="Disordered" evidence="1">
    <location>
        <begin position="129"/>
        <end position="278"/>
    </location>
</feature>
<accession>A0A0P1BR71</accession>
<protein>
    <submittedName>
        <fullName evidence="2">Uncharacterized protein</fullName>
    </submittedName>
</protein>
<feature type="compositionally biased region" description="Polar residues" evidence="1">
    <location>
        <begin position="187"/>
        <end position="201"/>
    </location>
</feature>
<feature type="compositionally biased region" description="Basic and acidic residues" evidence="1">
    <location>
        <begin position="686"/>
        <end position="696"/>
    </location>
</feature>
<feature type="region of interest" description="Disordered" evidence="1">
    <location>
        <begin position="632"/>
        <end position="702"/>
    </location>
</feature>
<sequence>MQWVQRHALRTQQLAQNRAWRERLHGLLPGTTNAPASQAVDHADDLDNLISAARTPRHLELQTSPSAIATSSSRRVAHGPRASPYRLFNPEETLAAARARVSRGRNVYGRYQDAHVARSAARLRAFRESHMAASSDEPTRKPASPDVSHSFKGGPSTPRTDQNAIGSGMVASWRAGRRKDPPGVSIRSASTIPTTASTHVTDSQHTEEARKHGMSASIGGEEQQKAVRRVAQAGPSSAIPTSQSYSPLRAPGEPSERRPTSPHRHNQDQVAAGGSEFTPWQDKHVVWEQMRPSSPLPQAFSSFRPDSPDILRDFREHMNRSGPRGYGRPRHLGRRGLLAKRGSTASEKLLEKLLNAAGKGRSEAGSAAPPASVLFPQDRDVLAHVRARRMRGIVLRSKAPTTTESTTMTTHAAHPAQSDPSLFATNHPDRGPAILAVELEAKLIRETGRNSADVIKAKRRLSGIFSDAHTPHKLRILSSSSSASKLEPKQGHQKTAINHATSSLQPRSVVAVSQLSAAASSHATTAERRIEARGLGSSEIEEVIRLNKMMEAMGTEERASPAVAAHLHKLVHGSASTYKAPHWERRKFDLPHSISLPANKASTMDLQKSVSSQSSSNTFASSASIRIMANGEKSSPSFTAPTPGSSRGPSLLSSGENSKDSITAHKSRRSASLSESSVSLPLKKAPSIEEKGKNVKAEPFVKPSYSNGAHDWHRDPQPSWYAEQGWHKLASKMEDTGEHHTVSAAPRARTRASDHSPIGQVHSSVWFLEDGTQYWRGIDFKRDPTKGKGTASAIRGRVGTKLSSTWKSITSGLERLSGSSAARANRFHDQRHIEGRHKDII</sequence>
<dbReference type="AlphaFoldDB" id="A0A0P1BR71"/>
<feature type="region of interest" description="Disordered" evidence="1">
    <location>
        <begin position="478"/>
        <end position="502"/>
    </location>
</feature>
<feature type="compositionally biased region" description="Polar residues" evidence="1">
    <location>
        <begin position="234"/>
        <end position="246"/>
    </location>
</feature>
<dbReference type="EMBL" id="CCYA01000270">
    <property type="protein sequence ID" value="CEH18411.1"/>
    <property type="molecule type" value="Genomic_DNA"/>
</dbReference>